<gene>
    <name evidence="9" type="ORF">AWW68_05125</name>
</gene>
<dbReference type="GO" id="GO:0008236">
    <property type="term" value="F:serine-type peptidase activity"/>
    <property type="evidence" value="ECO:0007669"/>
    <property type="project" value="UniProtKB-KW"/>
</dbReference>
<dbReference type="SUPFAM" id="SSF141986">
    <property type="entry name" value="LD-carboxypeptidase A C-terminal domain-like"/>
    <property type="match status" value="1"/>
</dbReference>
<dbReference type="InterPro" id="IPR029062">
    <property type="entry name" value="Class_I_gatase-like"/>
</dbReference>
<dbReference type="Pfam" id="PF17676">
    <property type="entry name" value="Peptidase_S66C"/>
    <property type="match status" value="1"/>
</dbReference>
<dbReference type="STRING" id="333140.AWW68_05125"/>
<dbReference type="AlphaFoldDB" id="A0A150XHF5"/>
<feature type="active site" description="Nucleophile" evidence="6">
    <location>
        <position position="106"/>
    </location>
</feature>
<dbReference type="CDD" id="cd07025">
    <property type="entry name" value="Peptidase_S66"/>
    <property type="match status" value="1"/>
</dbReference>
<dbReference type="SUPFAM" id="SSF52317">
    <property type="entry name" value="Class I glutamine amidotransferase-like"/>
    <property type="match status" value="1"/>
</dbReference>
<protein>
    <recommendedName>
        <fullName evidence="11">LD-carboxypeptidase</fullName>
    </recommendedName>
</protein>
<name>A0A150XHF5_9BACT</name>
<evidence type="ECO:0000259" key="8">
    <source>
        <dbReference type="Pfam" id="PF17676"/>
    </source>
</evidence>
<sequence>MLNPLKTGDKVAIVATAKRLEKSIEGAISIIESWGLEVVLGTHVMGSDEYWAASNEHRLSDLQEALDSSEVKAVIFARGGYGTTNILDQVDFSTFRANPIWTIGFSDLTSFLLQTGRMGVPSVHGPMAYTIGNDDESDEQLRQLLFGERSFSASLSANDLTKQGQVEGQITGGNLYLICESIGAKNEIDTDGKVLFLEEVGEDFYAVDRMLNKLKRVGKFENLKGVLVGDFTNVKDSNGYFTRSLNELILSYFDDLECPIAFGFPAGHEAKNIPLVFHQNAKIHIGEGSILIEYLD</sequence>
<dbReference type="Pfam" id="PF02016">
    <property type="entry name" value="Peptidase_S66"/>
    <property type="match status" value="1"/>
</dbReference>
<dbReference type="OrthoDB" id="9807329at2"/>
<accession>A0A150XHF5</accession>
<evidence type="ECO:0000256" key="6">
    <source>
        <dbReference type="PIRSR" id="PIRSR028757-1"/>
    </source>
</evidence>
<keyword evidence="3" id="KW-0645">Protease</keyword>
<comment type="caution">
    <text evidence="9">The sequence shown here is derived from an EMBL/GenBank/DDBJ whole genome shotgun (WGS) entry which is preliminary data.</text>
</comment>
<dbReference type="PANTHER" id="PTHR30237:SF2">
    <property type="entry name" value="MUREIN TETRAPEPTIDE CARBOXYPEPTIDASE"/>
    <property type="match status" value="1"/>
</dbReference>
<keyword evidence="2" id="KW-0121">Carboxypeptidase</keyword>
<evidence type="ECO:0000256" key="2">
    <source>
        <dbReference type="ARBA" id="ARBA00022645"/>
    </source>
</evidence>
<evidence type="ECO:0000313" key="9">
    <source>
        <dbReference type="EMBL" id="KYG78152.1"/>
    </source>
</evidence>
<feature type="active site" description="Charge relay system" evidence="6">
    <location>
        <position position="268"/>
    </location>
</feature>
<dbReference type="InterPro" id="IPR027478">
    <property type="entry name" value="LdcA_N"/>
</dbReference>
<evidence type="ECO:0000256" key="4">
    <source>
        <dbReference type="ARBA" id="ARBA00022801"/>
    </source>
</evidence>
<dbReference type="EMBL" id="LRPC01000001">
    <property type="protein sequence ID" value="KYG78152.1"/>
    <property type="molecule type" value="Genomic_DNA"/>
</dbReference>
<evidence type="ECO:0000256" key="3">
    <source>
        <dbReference type="ARBA" id="ARBA00022670"/>
    </source>
</evidence>
<keyword evidence="4" id="KW-0378">Hydrolase</keyword>
<dbReference type="InterPro" id="IPR003507">
    <property type="entry name" value="S66_fam"/>
</dbReference>
<dbReference type="InterPro" id="IPR027461">
    <property type="entry name" value="Carboxypeptidase_A_C_sf"/>
</dbReference>
<feature type="domain" description="LD-carboxypeptidase C-terminal" evidence="8">
    <location>
        <begin position="167"/>
        <end position="283"/>
    </location>
</feature>
<dbReference type="PANTHER" id="PTHR30237">
    <property type="entry name" value="MURAMOYLTETRAPEPTIDE CARBOXYPEPTIDASE"/>
    <property type="match status" value="1"/>
</dbReference>
<dbReference type="InterPro" id="IPR040921">
    <property type="entry name" value="Peptidase_S66C"/>
</dbReference>
<keyword evidence="10" id="KW-1185">Reference proteome</keyword>
<evidence type="ECO:0008006" key="11">
    <source>
        <dbReference type="Google" id="ProtNLM"/>
    </source>
</evidence>
<feature type="active site" description="Charge relay system" evidence="6">
    <location>
        <position position="198"/>
    </location>
</feature>
<evidence type="ECO:0000256" key="5">
    <source>
        <dbReference type="ARBA" id="ARBA00022825"/>
    </source>
</evidence>
<reference evidence="9 10" key="1">
    <citation type="submission" date="2016-01" db="EMBL/GenBank/DDBJ databases">
        <title>Genome sequencing of Roseivirga spongicola UST030701-084.</title>
        <authorList>
            <person name="Selvaratnam C."/>
            <person name="Thevarajoo S."/>
            <person name="Goh K.M."/>
            <person name="Ee R."/>
            <person name="Chan K.-G."/>
            <person name="Chong C.S."/>
        </authorList>
    </citation>
    <scope>NUCLEOTIDE SEQUENCE [LARGE SCALE GENOMIC DNA]</scope>
    <source>
        <strain evidence="9 10">UST030701-084</strain>
    </source>
</reference>
<dbReference type="InterPro" id="IPR040449">
    <property type="entry name" value="Peptidase_S66_N"/>
</dbReference>
<dbReference type="GO" id="GO:0004180">
    <property type="term" value="F:carboxypeptidase activity"/>
    <property type="evidence" value="ECO:0007669"/>
    <property type="project" value="UniProtKB-KW"/>
</dbReference>
<dbReference type="GO" id="GO:0006508">
    <property type="term" value="P:proteolysis"/>
    <property type="evidence" value="ECO:0007669"/>
    <property type="project" value="UniProtKB-KW"/>
</dbReference>
<comment type="similarity">
    <text evidence="1">Belongs to the peptidase S66 family.</text>
</comment>
<dbReference type="Gene3D" id="3.50.30.60">
    <property type="entry name" value="LD-carboxypeptidase A C-terminal domain-like"/>
    <property type="match status" value="1"/>
</dbReference>
<dbReference type="Proteomes" id="UP000075606">
    <property type="component" value="Unassembled WGS sequence"/>
</dbReference>
<dbReference type="Gene3D" id="3.40.50.10740">
    <property type="entry name" value="Class I glutamine amidotransferase-like"/>
    <property type="match status" value="1"/>
</dbReference>
<dbReference type="RefSeq" id="WP_068217316.1">
    <property type="nucleotide sequence ID" value="NZ_CP139724.1"/>
</dbReference>
<organism evidence="9 10">
    <name type="scientific">Roseivirga spongicola</name>
    <dbReference type="NCBI Taxonomy" id="333140"/>
    <lineage>
        <taxon>Bacteria</taxon>
        <taxon>Pseudomonadati</taxon>
        <taxon>Bacteroidota</taxon>
        <taxon>Cytophagia</taxon>
        <taxon>Cytophagales</taxon>
        <taxon>Roseivirgaceae</taxon>
        <taxon>Roseivirga</taxon>
    </lineage>
</organism>
<proteinExistence type="inferred from homology"/>
<evidence type="ECO:0000259" key="7">
    <source>
        <dbReference type="Pfam" id="PF02016"/>
    </source>
</evidence>
<evidence type="ECO:0000313" key="10">
    <source>
        <dbReference type="Proteomes" id="UP000075606"/>
    </source>
</evidence>
<dbReference type="PIRSF" id="PIRSF028757">
    <property type="entry name" value="LD-carboxypeptidase"/>
    <property type="match status" value="1"/>
</dbReference>
<evidence type="ECO:0000256" key="1">
    <source>
        <dbReference type="ARBA" id="ARBA00010233"/>
    </source>
</evidence>
<keyword evidence="5" id="KW-0720">Serine protease</keyword>
<feature type="domain" description="LD-carboxypeptidase N-terminal" evidence="7">
    <location>
        <begin position="11"/>
        <end position="125"/>
    </location>
</feature>